<sequence>MAYSFSISILVLFCLVHGHFFAQIPDYIKVCKRDQATIDNCVWNAIENLRPQLVSGIPELNVPSIEPFYIPEIVAVSGELVPLKASGKDVRVSGAGNFTIKSVSVNLEALTIRARVRFPKLHLDGRYNLDTKILIVPLRGEGNLVADAVKCDAEILLKSKLVEREEKQYLHFSNMNVDINIKDYRIRLDGLFNGNKALGEATNEAINQNRAEFLKTMQPYLEKTVAKILLDDANKIVASIPYDEILPVA</sequence>
<dbReference type="PANTHER" id="PTHR11008:SF39">
    <property type="entry name" value="CIRCADIAN CLOCK-CONTROLLED PROTEIN-LIKE PROTEIN"/>
    <property type="match status" value="1"/>
</dbReference>
<dbReference type="Proteomes" id="UP000838878">
    <property type="component" value="Chromosome 3"/>
</dbReference>
<accession>A0A8J9UPY1</accession>
<feature type="non-terminal residue" evidence="5">
    <location>
        <position position="249"/>
    </location>
</feature>
<comment type="similarity">
    <text evidence="3">Belongs to the TO family.</text>
</comment>
<feature type="chain" id="PRO_5035469045" evidence="4">
    <location>
        <begin position="19"/>
        <end position="249"/>
    </location>
</feature>
<evidence type="ECO:0000256" key="4">
    <source>
        <dbReference type="SAM" id="SignalP"/>
    </source>
</evidence>
<keyword evidence="6" id="KW-1185">Reference proteome</keyword>
<gene>
    <name evidence="5" type="ORF">BINO364_LOCUS8770</name>
</gene>
<dbReference type="EMBL" id="OV170223">
    <property type="protein sequence ID" value="CAH0722884.1"/>
    <property type="molecule type" value="Genomic_DNA"/>
</dbReference>
<dbReference type="SMART" id="SM00700">
    <property type="entry name" value="JHBP"/>
    <property type="match status" value="1"/>
</dbReference>
<dbReference type="PANTHER" id="PTHR11008">
    <property type="entry name" value="PROTEIN TAKEOUT-LIKE PROTEIN"/>
    <property type="match status" value="1"/>
</dbReference>
<dbReference type="Pfam" id="PF06585">
    <property type="entry name" value="JHBP"/>
    <property type="match status" value="1"/>
</dbReference>
<dbReference type="Gene3D" id="3.15.10.30">
    <property type="entry name" value="Haemolymph juvenile hormone binding protein"/>
    <property type="match status" value="1"/>
</dbReference>
<keyword evidence="1 4" id="KW-0732">Signal</keyword>
<reference evidence="5" key="1">
    <citation type="submission" date="2021-12" db="EMBL/GenBank/DDBJ databases">
        <authorList>
            <person name="Martin H S."/>
        </authorList>
    </citation>
    <scope>NUCLEOTIDE SEQUENCE</scope>
</reference>
<name>A0A8J9UPY1_9NEOP</name>
<proteinExistence type="inferred from homology"/>
<evidence type="ECO:0000313" key="6">
    <source>
        <dbReference type="Proteomes" id="UP000838878"/>
    </source>
</evidence>
<dbReference type="GO" id="GO:0005615">
    <property type="term" value="C:extracellular space"/>
    <property type="evidence" value="ECO:0007669"/>
    <property type="project" value="TreeGrafter"/>
</dbReference>
<evidence type="ECO:0000256" key="2">
    <source>
        <dbReference type="ARBA" id="ARBA00023108"/>
    </source>
</evidence>
<dbReference type="InterPro" id="IPR010562">
    <property type="entry name" value="Haemolymph_juvenile_hormone-bd"/>
</dbReference>
<dbReference type="FunFam" id="3.15.10.30:FF:000001">
    <property type="entry name" value="Takeout-like protein 1"/>
    <property type="match status" value="1"/>
</dbReference>
<evidence type="ECO:0000313" key="5">
    <source>
        <dbReference type="EMBL" id="CAH0722884.1"/>
    </source>
</evidence>
<dbReference type="GO" id="GO:0007623">
    <property type="term" value="P:circadian rhythm"/>
    <property type="evidence" value="ECO:0007669"/>
    <property type="project" value="UniProtKB-ARBA"/>
</dbReference>
<feature type="signal peptide" evidence="4">
    <location>
        <begin position="1"/>
        <end position="18"/>
    </location>
</feature>
<evidence type="ECO:0000256" key="3">
    <source>
        <dbReference type="ARBA" id="ARBA00060902"/>
    </source>
</evidence>
<dbReference type="OrthoDB" id="8185902at2759"/>
<keyword evidence="2" id="KW-0090">Biological rhythms</keyword>
<dbReference type="InterPro" id="IPR038606">
    <property type="entry name" value="To_sf"/>
</dbReference>
<organism evidence="5 6">
    <name type="scientific">Brenthis ino</name>
    <name type="common">lesser marbled fritillary</name>
    <dbReference type="NCBI Taxonomy" id="405034"/>
    <lineage>
        <taxon>Eukaryota</taxon>
        <taxon>Metazoa</taxon>
        <taxon>Ecdysozoa</taxon>
        <taxon>Arthropoda</taxon>
        <taxon>Hexapoda</taxon>
        <taxon>Insecta</taxon>
        <taxon>Pterygota</taxon>
        <taxon>Neoptera</taxon>
        <taxon>Endopterygota</taxon>
        <taxon>Lepidoptera</taxon>
        <taxon>Glossata</taxon>
        <taxon>Ditrysia</taxon>
        <taxon>Papilionoidea</taxon>
        <taxon>Nymphalidae</taxon>
        <taxon>Heliconiinae</taxon>
        <taxon>Argynnini</taxon>
        <taxon>Brenthis</taxon>
    </lineage>
</organism>
<evidence type="ECO:0000256" key="1">
    <source>
        <dbReference type="ARBA" id="ARBA00022729"/>
    </source>
</evidence>
<dbReference type="AlphaFoldDB" id="A0A8J9UPY1"/>
<protein>
    <submittedName>
        <fullName evidence="5">Uncharacterized protein</fullName>
    </submittedName>
</protein>